<name>A0A399EUT7_9DEIN</name>
<proteinExistence type="predicted"/>
<reference evidence="1 2" key="1">
    <citation type="submission" date="2018-08" db="EMBL/GenBank/DDBJ databases">
        <title>Meiothermus roseus NBRC 110900 genome sequencing project.</title>
        <authorList>
            <person name="Da Costa M.S."/>
            <person name="Albuquerque L."/>
            <person name="Raposo P."/>
            <person name="Froufe H.J.C."/>
            <person name="Barroso C.S."/>
            <person name="Egas C."/>
        </authorList>
    </citation>
    <scope>NUCLEOTIDE SEQUENCE [LARGE SCALE GENOMIC DNA]</scope>
    <source>
        <strain evidence="1 2">NBRC 110900</strain>
    </source>
</reference>
<gene>
    <name evidence="1" type="ORF">Mrose_01558</name>
</gene>
<evidence type="ECO:0000313" key="1">
    <source>
        <dbReference type="EMBL" id="RIH86849.1"/>
    </source>
</evidence>
<evidence type="ECO:0000313" key="2">
    <source>
        <dbReference type="Proteomes" id="UP000265341"/>
    </source>
</evidence>
<protein>
    <recommendedName>
        <fullName evidence="3">PIN domain-containing protein</fullName>
    </recommendedName>
</protein>
<comment type="caution">
    <text evidence="1">The sequence shown here is derived from an EMBL/GenBank/DDBJ whole genome shotgun (WGS) entry which is preliminary data.</text>
</comment>
<keyword evidence="2" id="KW-1185">Reference proteome</keyword>
<dbReference type="AlphaFoldDB" id="A0A399EUT7"/>
<organism evidence="1 2">
    <name type="scientific">Calidithermus roseus</name>
    <dbReference type="NCBI Taxonomy" id="1644118"/>
    <lineage>
        <taxon>Bacteria</taxon>
        <taxon>Thermotogati</taxon>
        <taxon>Deinococcota</taxon>
        <taxon>Deinococci</taxon>
        <taxon>Thermales</taxon>
        <taxon>Thermaceae</taxon>
        <taxon>Calidithermus</taxon>
    </lineage>
</organism>
<accession>A0A399EUT7</accession>
<dbReference type="SUPFAM" id="SSF88723">
    <property type="entry name" value="PIN domain-like"/>
    <property type="match status" value="1"/>
</dbReference>
<dbReference type="Proteomes" id="UP000265341">
    <property type="component" value="Unassembled WGS sequence"/>
</dbReference>
<dbReference type="RefSeq" id="WP_119277126.1">
    <property type="nucleotide sequence ID" value="NZ_QWLA01000025.1"/>
</dbReference>
<sequence length="114" mass="12617">MGAGEVGRFWLDTSLVLRLLTGEPPELAQKALEVFREAEAGKYTLRVHPLVVAEAFYTLRSFYKLPRAEVAQALEELFNREGMEVLEEEAIRQALAEAGRGGLSLEKRGGVGEL</sequence>
<dbReference type="OrthoDB" id="32974at2"/>
<evidence type="ECO:0008006" key="3">
    <source>
        <dbReference type="Google" id="ProtNLM"/>
    </source>
</evidence>
<dbReference type="InterPro" id="IPR029060">
    <property type="entry name" value="PIN-like_dom_sf"/>
</dbReference>
<dbReference type="Gene3D" id="3.40.50.1010">
    <property type="entry name" value="5'-nuclease"/>
    <property type="match status" value="1"/>
</dbReference>
<dbReference type="EMBL" id="QWLA01000025">
    <property type="protein sequence ID" value="RIH86849.1"/>
    <property type="molecule type" value="Genomic_DNA"/>
</dbReference>